<keyword evidence="1" id="KW-1133">Transmembrane helix</keyword>
<dbReference type="OrthoDB" id="5020293at2"/>
<accession>A0A495IIJ6</accession>
<gene>
    <name evidence="2" type="ORF">C8E83_2668</name>
</gene>
<dbReference type="RefSeq" id="WP_121370307.1">
    <property type="nucleotide sequence ID" value="NZ_RBKS01000001.1"/>
</dbReference>
<organism evidence="2 3">
    <name type="scientific">Frondihabitans australicus</name>
    <dbReference type="NCBI Taxonomy" id="386892"/>
    <lineage>
        <taxon>Bacteria</taxon>
        <taxon>Bacillati</taxon>
        <taxon>Actinomycetota</taxon>
        <taxon>Actinomycetes</taxon>
        <taxon>Micrococcales</taxon>
        <taxon>Microbacteriaceae</taxon>
        <taxon>Frondihabitans</taxon>
    </lineage>
</organism>
<dbReference type="AlphaFoldDB" id="A0A495IIJ6"/>
<feature type="transmembrane region" description="Helical" evidence="1">
    <location>
        <begin position="42"/>
        <end position="63"/>
    </location>
</feature>
<feature type="transmembrane region" description="Helical" evidence="1">
    <location>
        <begin position="7"/>
        <end position="30"/>
    </location>
</feature>
<keyword evidence="1" id="KW-0812">Transmembrane</keyword>
<comment type="caution">
    <text evidence="2">The sequence shown here is derived from an EMBL/GenBank/DDBJ whole genome shotgun (WGS) entry which is preliminary data.</text>
</comment>
<evidence type="ECO:0000256" key="1">
    <source>
        <dbReference type="SAM" id="Phobius"/>
    </source>
</evidence>
<keyword evidence="1" id="KW-0472">Membrane</keyword>
<proteinExistence type="predicted"/>
<evidence type="ECO:0000313" key="3">
    <source>
        <dbReference type="Proteomes" id="UP000280008"/>
    </source>
</evidence>
<sequence>MSRGLIVVMATITHLSLVVLTTGIVVFVTHGDVIVERDAGTLLGPAMVLGSMACVFFPLARRFGVEGRDARESGDEAPRGRRILPLALTAALSSYVVMLLIGATVYASERGQAAWLVLFAGRYAASLFVTVTSLEAGVVVAGFALAAKADAARARSFD</sequence>
<reference evidence="2 3" key="1">
    <citation type="submission" date="2018-10" db="EMBL/GenBank/DDBJ databases">
        <title>Sequencing the genomes of 1000 actinobacteria strains.</title>
        <authorList>
            <person name="Klenk H.-P."/>
        </authorList>
    </citation>
    <scope>NUCLEOTIDE SEQUENCE [LARGE SCALE GENOMIC DNA]</scope>
    <source>
        <strain evidence="2 3">DSM 17894</strain>
    </source>
</reference>
<feature type="transmembrane region" description="Helical" evidence="1">
    <location>
        <begin position="127"/>
        <end position="147"/>
    </location>
</feature>
<evidence type="ECO:0000313" key="2">
    <source>
        <dbReference type="EMBL" id="RKR75520.1"/>
    </source>
</evidence>
<name>A0A495IIJ6_9MICO</name>
<feature type="transmembrane region" description="Helical" evidence="1">
    <location>
        <begin position="83"/>
        <end position="107"/>
    </location>
</feature>
<keyword evidence="3" id="KW-1185">Reference proteome</keyword>
<dbReference type="Proteomes" id="UP000280008">
    <property type="component" value="Unassembled WGS sequence"/>
</dbReference>
<dbReference type="InterPro" id="IPR046124">
    <property type="entry name" value="DUF6121"/>
</dbReference>
<protein>
    <submittedName>
        <fullName evidence="2">Uncharacterized protein</fullName>
    </submittedName>
</protein>
<dbReference type="Pfam" id="PF19616">
    <property type="entry name" value="DUF6121"/>
    <property type="match status" value="1"/>
</dbReference>
<dbReference type="EMBL" id="RBKS01000001">
    <property type="protein sequence ID" value="RKR75520.1"/>
    <property type="molecule type" value="Genomic_DNA"/>
</dbReference>